<evidence type="ECO:0000313" key="10">
    <source>
        <dbReference type="EMBL" id="MBU3845141.1"/>
    </source>
</evidence>
<dbReference type="InterPro" id="IPR017900">
    <property type="entry name" value="4Fe4S_Fe_S_CS"/>
</dbReference>
<dbReference type="PANTHER" id="PTHR47153">
    <property type="entry name" value="LACTATE UTILIZATION PROTEIN B"/>
    <property type="match status" value="1"/>
</dbReference>
<dbReference type="SUPFAM" id="SSF46548">
    <property type="entry name" value="alpha-helical ferredoxin"/>
    <property type="match status" value="1"/>
</dbReference>
<keyword evidence="6" id="KW-0408">Iron</keyword>
<evidence type="ECO:0000256" key="4">
    <source>
        <dbReference type="ARBA" id="ARBA00022737"/>
    </source>
</evidence>
<dbReference type="EMBL" id="JAHLFE010000203">
    <property type="protein sequence ID" value="MBU3845141.1"/>
    <property type="molecule type" value="Genomic_DNA"/>
</dbReference>
<evidence type="ECO:0000256" key="5">
    <source>
        <dbReference type="ARBA" id="ARBA00022982"/>
    </source>
</evidence>
<accession>A0A948X258</accession>
<keyword evidence="5" id="KW-0249">Electron transport</keyword>
<evidence type="ECO:0000256" key="6">
    <source>
        <dbReference type="ARBA" id="ARBA00023004"/>
    </source>
</evidence>
<evidence type="ECO:0000256" key="8">
    <source>
        <dbReference type="SAM" id="MobiDB-lite"/>
    </source>
</evidence>
<sequence length="559" mass="61621">MYPRNSLPRRLRHAGAIYSGHALKSNGAVSMSQRANLTSHGAVASSSFTLRSRHKLSVRLAQRRQARQLRLQHQQIVHEKLHDKQLRTNLITALHLMQGGRQYTIDHKMVDWQGLRCHAQAIKGQTLQQLPQMLEEFERNATANGIKVHYAQDSNDVCTILLELMQANHVRHVIKGKSMVAEEIGLNEFLRAHGVDLEASDLGDLIVHLMDEPPVHILGPSLHLNRHQIGQVFAAKLHVPVACEIEKLNAIARDHLRQGFAHLKMGLSGVNFAAVKEGAIWLVENEGNGRMCTTSPDIYVALCGIEKLVPDLDSAAALSHILTPSANGQFIPAYSNIITGPRKEGELDGPKEVHVILIDNGRTNVYAHQTMQAALRCIRCSACMNFCPVFDKLGGHAYLTTYPGPIGEVISPLMHGMESTGHILSFCTLCGRCEQVCPERIPLMHLIRQLRAQQHAASASSTDTAAKSSAGATGTADKHAPQVQHAHAKAAFFKLFTQAATNGTLWSLMVNKAHTLDFLLQRLGPVMPVTKAWAQYKDLPSISHNLLHEVSKLKDVEVQ</sequence>
<evidence type="ECO:0000313" key="11">
    <source>
        <dbReference type="Proteomes" id="UP000733611"/>
    </source>
</evidence>
<feature type="domain" description="4Fe-4S ferredoxin-type" evidence="9">
    <location>
        <begin position="418"/>
        <end position="447"/>
    </location>
</feature>
<evidence type="ECO:0000256" key="1">
    <source>
        <dbReference type="ARBA" id="ARBA00022448"/>
    </source>
</evidence>
<dbReference type="InterPro" id="IPR017896">
    <property type="entry name" value="4Fe4S_Fe-S-bd"/>
</dbReference>
<protein>
    <submittedName>
        <fullName evidence="10">Iron-sulfur cluster-binding protein</fullName>
    </submittedName>
</protein>
<keyword evidence="4" id="KW-0677">Repeat</keyword>
<dbReference type="Proteomes" id="UP000733611">
    <property type="component" value="Unassembled WGS sequence"/>
</dbReference>
<organism evidence="10 11">
    <name type="scientific">Candidatus Anaerobiospirillum pullicola</name>
    <dbReference type="NCBI Taxonomy" id="2838451"/>
    <lineage>
        <taxon>Bacteria</taxon>
        <taxon>Pseudomonadati</taxon>
        <taxon>Pseudomonadota</taxon>
        <taxon>Gammaproteobacteria</taxon>
        <taxon>Aeromonadales</taxon>
        <taxon>Succinivibrionaceae</taxon>
        <taxon>Anaerobiospirillum</taxon>
    </lineage>
</organism>
<evidence type="ECO:0000256" key="2">
    <source>
        <dbReference type="ARBA" id="ARBA00022485"/>
    </source>
</evidence>
<evidence type="ECO:0000256" key="7">
    <source>
        <dbReference type="ARBA" id="ARBA00023014"/>
    </source>
</evidence>
<keyword evidence="2" id="KW-0004">4Fe-4S</keyword>
<dbReference type="PROSITE" id="PS51379">
    <property type="entry name" value="4FE4S_FER_2"/>
    <property type="match status" value="1"/>
</dbReference>
<dbReference type="InterPro" id="IPR003741">
    <property type="entry name" value="LUD_dom"/>
</dbReference>
<dbReference type="InterPro" id="IPR024569">
    <property type="entry name" value="LutB_C"/>
</dbReference>
<keyword evidence="3" id="KW-0479">Metal-binding</keyword>
<dbReference type="GO" id="GO:0006089">
    <property type="term" value="P:lactate metabolic process"/>
    <property type="evidence" value="ECO:0007669"/>
    <property type="project" value="InterPro"/>
</dbReference>
<dbReference type="InterPro" id="IPR024185">
    <property type="entry name" value="FTHF_cligase-like_sf"/>
</dbReference>
<dbReference type="GO" id="GO:0051539">
    <property type="term" value="F:4 iron, 4 sulfur cluster binding"/>
    <property type="evidence" value="ECO:0007669"/>
    <property type="project" value="UniProtKB-KW"/>
</dbReference>
<keyword evidence="1" id="KW-0813">Transport</keyword>
<dbReference type="AlphaFoldDB" id="A0A948X258"/>
<keyword evidence="7" id="KW-0411">Iron-sulfur</keyword>
<name>A0A948X258_9GAMM</name>
<dbReference type="NCBIfam" id="TIGR00273">
    <property type="entry name" value="LutB/LldF family L-lactate oxidation iron-sulfur protein"/>
    <property type="match status" value="1"/>
</dbReference>
<dbReference type="SUPFAM" id="SSF100950">
    <property type="entry name" value="NagB/RpiA/CoA transferase-like"/>
    <property type="match status" value="1"/>
</dbReference>
<evidence type="ECO:0000259" key="9">
    <source>
        <dbReference type="PROSITE" id="PS51379"/>
    </source>
</evidence>
<dbReference type="PROSITE" id="PS00198">
    <property type="entry name" value="4FE4S_FER_1"/>
    <property type="match status" value="2"/>
</dbReference>
<dbReference type="Pfam" id="PF11870">
    <property type="entry name" value="LutB_C"/>
    <property type="match status" value="1"/>
</dbReference>
<feature type="region of interest" description="Disordered" evidence="8">
    <location>
        <begin position="458"/>
        <end position="480"/>
    </location>
</feature>
<dbReference type="Pfam" id="PF13183">
    <property type="entry name" value="Fer4_8"/>
    <property type="match status" value="1"/>
</dbReference>
<dbReference type="PANTHER" id="PTHR47153:SF2">
    <property type="entry name" value="LACTATE UTILIZATION PROTEIN B"/>
    <property type="match status" value="1"/>
</dbReference>
<comment type="caution">
    <text evidence="10">The sequence shown here is derived from an EMBL/GenBank/DDBJ whole genome shotgun (WGS) entry which is preliminary data.</text>
</comment>
<feature type="compositionally biased region" description="Low complexity" evidence="8">
    <location>
        <begin position="458"/>
        <end position="475"/>
    </location>
</feature>
<dbReference type="InterPro" id="IPR009051">
    <property type="entry name" value="Helical_ferredxn"/>
</dbReference>
<evidence type="ECO:0000256" key="3">
    <source>
        <dbReference type="ARBA" id="ARBA00022723"/>
    </source>
</evidence>
<reference evidence="10" key="1">
    <citation type="journal article" date="2021" name="PeerJ">
        <title>Extensive microbial diversity within the chicken gut microbiome revealed by metagenomics and culture.</title>
        <authorList>
            <person name="Gilroy R."/>
            <person name="Ravi A."/>
            <person name="Getino M."/>
            <person name="Pursley I."/>
            <person name="Horton D.L."/>
            <person name="Alikhan N.F."/>
            <person name="Baker D."/>
            <person name="Gharbi K."/>
            <person name="Hall N."/>
            <person name="Watson M."/>
            <person name="Adriaenssens E.M."/>
            <person name="Foster-Nyarko E."/>
            <person name="Jarju S."/>
            <person name="Secka A."/>
            <person name="Antonio M."/>
            <person name="Oren A."/>
            <person name="Chaudhuri R.R."/>
            <person name="La Ragione R."/>
            <person name="Hildebrand F."/>
            <person name="Pallen M.J."/>
        </authorList>
    </citation>
    <scope>NUCLEOTIDE SEQUENCE</scope>
    <source>
        <strain evidence="10">378</strain>
    </source>
</reference>
<dbReference type="GO" id="GO:0046872">
    <property type="term" value="F:metal ion binding"/>
    <property type="evidence" value="ECO:0007669"/>
    <property type="project" value="UniProtKB-KW"/>
</dbReference>
<proteinExistence type="predicted"/>
<dbReference type="Gene3D" id="3.40.50.10420">
    <property type="entry name" value="NagB/RpiA/CoA transferase-like"/>
    <property type="match status" value="1"/>
</dbReference>
<dbReference type="Pfam" id="PF02589">
    <property type="entry name" value="LUD_dom"/>
    <property type="match status" value="1"/>
</dbReference>
<reference evidence="10" key="2">
    <citation type="submission" date="2021-04" db="EMBL/GenBank/DDBJ databases">
        <authorList>
            <person name="Gilroy R."/>
        </authorList>
    </citation>
    <scope>NUCLEOTIDE SEQUENCE</scope>
    <source>
        <strain evidence="10">378</strain>
    </source>
</reference>
<dbReference type="InterPro" id="IPR004452">
    <property type="entry name" value="LutB/LldF"/>
</dbReference>
<gene>
    <name evidence="10" type="ORF">H9847_09835</name>
</gene>
<dbReference type="Gene3D" id="1.10.1060.10">
    <property type="entry name" value="Alpha-helical ferredoxin"/>
    <property type="match status" value="1"/>
</dbReference>
<dbReference type="InterPro" id="IPR037171">
    <property type="entry name" value="NagB/RpiA_transferase-like"/>
</dbReference>